<evidence type="ECO:0000256" key="3">
    <source>
        <dbReference type="PROSITE-ProRule" id="PRU00267"/>
    </source>
</evidence>
<keyword evidence="7" id="KW-1185">Reference proteome</keyword>
<dbReference type="AlphaFoldDB" id="A0A5C2SLH7"/>
<dbReference type="PROSITE" id="PS50118">
    <property type="entry name" value="HMG_BOX_2"/>
    <property type="match status" value="1"/>
</dbReference>
<gene>
    <name evidence="6" type="ORF">L227DRAFT_598738</name>
</gene>
<feature type="region of interest" description="Disordered" evidence="4">
    <location>
        <begin position="94"/>
        <end position="130"/>
    </location>
</feature>
<organism evidence="6 7">
    <name type="scientific">Lentinus tigrinus ALCF2SS1-6</name>
    <dbReference type="NCBI Taxonomy" id="1328759"/>
    <lineage>
        <taxon>Eukaryota</taxon>
        <taxon>Fungi</taxon>
        <taxon>Dikarya</taxon>
        <taxon>Basidiomycota</taxon>
        <taxon>Agaricomycotina</taxon>
        <taxon>Agaricomycetes</taxon>
        <taxon>Polyporales</taxon>
        <taxon>Polyporaceae</taxon>
        <taxon>Lentinus</taxon>
    </lineage>
</organism>
<keyword evidence="2" id="KW-0804">Transcription</keyword>
<dbReference type="PANTHER" id="PTHR10270:SF161">
    <property type="entry name" value="SEX-DETERMINING REGION Y PROTEIN"/>
    <property type="match status" value="1"/>
</dbReference>
<dbReference type="GO" id="GO:0030154">
    <property type="term" value="P:cell differentiation"/>
    <property type="evidence" value="ECO:0007669"/>
    <property type="project" value="TreeGrafter"/>
</dbReference>
<dbReference type="GO" id="GO:0005634">
    <property type="term" value="C:nucleus"/>
    <property type="evidence" value="ECO:0007669"/>
    <property type="project" value="UniProtKB-UniRule"/>
</dbReference>
<evidence type="ECO:0000256" key="2">
    <source>
        <dbReference type="ARBA" id="ARBA00023163"/>
    </source>
</evidence>
<feature type="compositionally biased region" description="Basic residues" evidence="4">
    <location>
        <begin position="120"/>
        <end position="130"/>
    </location>
</feature>
<evidence type="ECO:0000256" key="4">
    <source>
        <dbReference type="SAM" id="MobiDB-lite"/>
    </source>
</evidence>
<dbReference type="Pfam" id="PF00505">
    <property type="entry name" value="HMG_box"/>
    <property type="match status" value="1"/>
</dbReference>
<dbReference type="SMART" id="SM00398">
    <property type="entry name" value="HMG"/>
    <property type="match status" value="1"/>
</dbReference>
<dbReference type="EMBL" id="ML122254">
    <property type="protein sequence ID" value="RPD64511.1"/>
    <property type="molecule type" value="Genomic_DNA"/>
</dbReference>
<feature type="DNA-binding region" description="HMG box" evidence="3">
    <location>
        <begin position="31"/>
        <end position="101"/>
    </location>
</feature>
<sequence length="285" mass="31677">MPRLSTRPASAGPEPIDHTTEGEEEEEEEHIPRPPNSWILFRKDCCDRAKLSGEGEGKPQKVLSKEYGAQWKKAPKAVRAYYDKKAKEALEEHKRKYPKYKYRPGPPKYKDGVKIAPPAPRKKRGPRKKAVALVMEADVGGSRNEKGDEVYGGSSRYLSQEEYPDPELQATFHDQGSPAARSSDEVMLLPVEKLYRAPDADLGSAGDPSSSMSYVEVLQPYGSPSSPEHVYDEAAALELVDQPESSDSYTGLFSPYASPSSPENEHALAEMEDLFIQYDQPEETA</sequence>
<evidence type="ECO:0000259" key="5">
    <source>
        <dbReference type="PROSITE" id="PS50118"/>
    </source>
</evidence>
<evidence type="ECO:0000256" key="1">
    <source>
        <dbReference type="ARBA" id="ARBA00023125"/>
    </source>
</evidence>
<dbReference type="GO" id="GO:0001228">
    <property type="term" value="F:DNA-binding transcription activator activity, RNA polymerase II-specific"/>
    <property type="evidence" value="ECO:0007669"/>
    <property type="project" value="TreeGrafter"/>
</dbReference>
<feature type="domain" description="HMG box" evidence="5">
    <location>
        <begin position="31"/>
        <end position="101"/>
    </location>
</feature>
<proteinExistence type="predicted"/>
<dbReference type="PANTHER" id="PTHR10270">
    <property type="entry name" value="SOX TRANSCRIPTION FACTOR"/>
    <property type="match status" value="1"/>
</dbReference>
<name>A0A5C2SLH7_9APHY</name>
<evidence type="ECO:0000313" key="6">
    <source>
        <dbReference type="EMBL" id="RPD64511.1"/>
    </source>
</evidence>
<dbReference type="Proteomes" id="UP000313359">
    <property type="component" value="Unassembled WGS sequence"/>
</dbReference>
<dbReference type="CDD" id="cd01389">
    <property type="entry name" value="HMG-box_ROX1-like"/>
    <property type="match status" value="1"/>
</dbReference>
<protein>
    <recommendedName>
        <fullName evidence="5">HMG box domain-containing protein</fullName>
    </recommendedName>
</protein>
<reference evidence="6" key="1">
    <citation type="journal article" date="2018" name="Genome Biol. Evol.">
        <title>Genomics and development of Lentinus tigrinus, a white-rot wood-decaying mushroom with dimorphic fruiting bodies.</title>
        <authorList>
            <person name="Wu B."/>
            <person name="Xu Z."/>
            <person name="Knudson A."/>
            <person name="Carlson A."/>
            <person name="Chen N."/>
            <person name="Kovaka S."/>
            <person name="LaButti K."/>
            <person name="Lipzen A."/>
            <person name="Pennachio C."/>
            <person name="Riley R."/>
            <person name="Schakwitz W."/>
            <person name="Umezawa K."/>
            <person name="Ohm R.A."/>
            <person name="Grigoriev I.V."/>
            <person name="Nagy L.G."/>
            <person name="Gibbons J."/>
            <person name="Hibbett D."/>
        </authorList>
    </citation>
    <scope>NUCLEOTIDE SEQUENCE [LARGE SCALE GENOMIC DNA]</scope>
    <source>
        <strain evidence="6">ALCF2SS1-6</strain>
    </source>
</reference>
<feature type="compositionally biased region" description="Polar residues" evidence="4">
    <location>
        <begin position="243"/>
        <end position="262"/>
    </location>
</feature>
<dbReference type="STRING" id="1328759.A0A5C2SLH7"/>
<dbReference type="SUPFAM" id="SSF47095">
    <property type="entry name" value="HMG-box"/>
    <property type="match status" value="1"/>
</dbReference>
<accession>A0A5C2SLH7</accession>
<dbReference type="InterPro" id="IPR050140">
    <property type="entry name" value="SRY-related_HMG-box_TF-like"/>
</dbReference>
<keyword evidence="1 3" id="KW-0238">DNA-binding</keyword>
<keyword evidence="3" id="KW-0539">Nucleus</keyword>
<dbReference type="OrthoDB" id="6247875at2759"/>
<evidence type="ECO:0000313" key="7">
    <source>
        <dbReference type="Proteomes" id="UP000313359"/>
    </source>
</evidence>
<dbReference type="Gene3D" id="1.10.30.10">
    <property type="entry name" value="High mobility group box domain"/>
    <property type="match status" value="1"/>
</dbReference>
<feature type="region of interest" description="Disordered" evidence="4">
    <location>
        <begin position="242"/>
        <end position="273"/>
    </location>
</feature>
<dbReference type="InterPro" id="IPR036910">
    <property type="entry name" value="HMG_box_dom_sf"/>
</dbReference>
<dbReference type="GO" id="GO:0000978">
    <property type="term" value="F:RNA polymerase II cis-regulatory region sequence-specific DNA binding"/>
    <property type="evidence" value="ECO:0007669"/>
    <property type="project" value="TreeGrafter"/>
</dbReference>
<dbReference type="InterPro" id="IPR009071">
    <property type="entry name" value="HMG_box_dom"/>
</dbReference>
<feature type="region of interest" description="Disordered" evidence="4">
    <location>
        <begin position="1"/>
        <end position="36"/>
    </location>
</feature>